<dbReference type="Pfam" id="PF21505">
    <property type="entry name" value="RPN2_N"/>
    <property type="match status" value="1"/>
</dbReference>
<evidence type="ECO:0000256" key="1">
    <source>
        <dbReference type="ARBA" id="ARBA00022737"/>
    </source>
</evidence>
<dbReference type="PANTHER" id="PTHR10943">
    <property type="entry name" value="26S PROTEASOME NON-ATPASE REGULATORY SUBUNIT"/>
    <property type="match status" value="1"/>
</dbReference>
<dbReference type="GO" id="GO:0043161">
    <property type="term" value="P:proteasome-mediated ubiquitin-dependent protein catabolic process"/>
    <property type="evidence" value="ECO:0007669"/>
    <property type="project" value="TreeGrafter"/>
</dbReference>
<sequence>MALTSAAGFVSLLEDSRADVKAFALKRLNDLADEFWAEISESVDKIEILYEDHSFPYKKLAALLASKVYYNLGEYDDALHFALSKCIDKYTAVRTAEQIDLNAKLSAKDLKFAGRKWSKGDGSTYFQLEVVVNRMFERCFAHKQFKQALGIAIETRREDIFEEAITRADDRDEMMRYALKVVLNLVDSVKFRKRLLNILVGIYSQKPSPADSVSICQCLVLMDNPQGTADILEDLLLRSEEAAVT</sequence>
<dbReference type="PANTHER" id="PTHR10943:SF2">
    <property type="entry name" value="26S PROTEASOME NON-ATPASE REGULATORY SUBUNIT 1"/>
    <property type="match status" value="1"/>
</dbReference>
<name>A0A3P7PEU8_DIBLA</name>
<evidence type="ECO:0000313" key="4">
    <source>
        <dbReference type="Proteomes" id="UP000281553"/>
    </source>
</evidence>
<dbReference type="AlphaFoldDB" id="A0A3P7PEU8"/>
<reference evidence="3 4" key="1">
    <citation type="submission" date="2018-11" db="EMBL/GenBank/DDBJ databases">
        <authorList>
            <consortium name="Pathogen Informatics"/>
        </authorList>
    </citation>
    <scope>NUCLEOTIDE SEQUENCE [LARGE SCALE GENOMIC DNA]</scope>
</reference>
<proteinExistence type="predicted"/>
<dbReference type="Proteomes" id="UP000281553">
    <property type="component" value="Unassembled WGS sequence"/>
</dbReference>
<dbReference type="GO" id="GO:0005634">
    <property type="term" value="C:nucleus"/>
    <property type="evidence" value="ECO:0007669"/>
    <property type="project" value="TreeGrafter"/>
</dbReference>
<dbReference type="GO" id="GO:0008540">
    <property type="term" value="C:proteasome regulatory particle, base subcomplex"/>
    <property type="evidence" value="ECO:0007669"/>
    <property type="project" value="TreeGrafter"/>
</dbReference>
<protein>
    <recommendedName>
        <fullName evidence="2">26S proteasome non-ATPase regulatory subunit 1/RPN2 N-terminal domain-containing protein</fullName>
    </recommendedName>
</protein>
<gene>
    <name evidence="3" type="ORF">DILT_LOCUS13219</name>
</gene>
<evidence type="ECO:0000259" key="2">
    <source>
        <dbReference type="Pfam" id="PF21505"/>
    </source>
</evidence>
<dbReference type="EMBL" id="UYRU01069326">
    <property type="protein sequence ID" value="VDN18579.1"/>
    <property type="molecule type" value="Genomic_DNA"/>
</dbReference>
<dbReference type="InterPro" id="IPR048570">
    <property type="entry name" value="PSMD1_RPN2_N"/>
</dbReference>
<dbReference type="GO" id="GO:0034515">
    <property type="term" value="C:proteasome storage granule"/>
    <property type="evidence" value="ECO:0007669"/>
    <property type="project" value="TreeGrafter"/>
</dbReference>
<feature type="domain" description="26S proteasome non-ATPase regulatory subunit 1/RPN2 N-terminal" evidence="2">
    <location>
        <begin position="4"/>
        <end position="238"/>
    </location>
</feature>
<evidence type="ECO:0000313" key="3">
    <source>
        <dbReference type="EMBL" id="VDN18579.1"/>
    </source>
</evidence>
<feature type="non-terminal residue" evidence="3">
    <location>
        <position position="245"/>
    </location>
</feature>
<keyword evidence="4" id="KW-1185">Reference proteome</keyword>
<accession>A0A3P7PEU8</accession>
<dbReference type="OrthoDB" id="261572at2759"/>
<keyword evidence="1" id="KW-0677">Repeat</keyword>
<organism evidence="3 4">
    <name type="scientific">Dibothriocephalus latus</name>
    <name type="common">Fish tapeworm</name>
    <name type="synonym">Diphyllobothrium latum</name>
    <dbReference type="NCBI Taxonomy" id="60516"/>
    <lineage>
        <taxon>Eukaryota</taxon>
        <taxon>Metazoa</taxon>
        <taxon>Spiralia</taxon>
        <taxon>Lophotrochozoa</taxon>
        <taxon>Platyhelminthes</taxon>
        <taxon>Cestoda</taxon>
        <taxon>Eucestoda</taxon>
        <taxon>Diphyllobothriidea</taxon>
        <taxon>Diphyllobothriidae</taxon>
        <taxon>Dibothriocephalus</taxon>
    </lineage>
</organism>